<gene>
    <name evidence="1" type="ORF">PDESU_05200</name>
</gene>
<evidence type="ECO:0000313" key="1">
    <source>
        <dbReference type="EMBL" id="VGO16609.1"/>
    </source>
</evidence>
<dbReference type="AlphaFoldDB" id="A0A6C2U9P8"/>
<dbReference type="SUPFAM" id="SSF143880">
    <property type="entry name" value="NE0471 N-terminal domain-like"/>
    <property type="match status" value="1"/>
</dbReference>
<evidence type="ECO:0000313" key="2">
    <source>
        <dbReference type="Proteomes" id="UP000366872"/>
    </source>
</evidence>
<protein>
    <recommendedName>
        <fullName evidence="3">DUF2442 domain-containing protein</fullName>
    </recommendedName>
</protein>
<dbReference type="RefSeq" id="WP_136082100.1">
    <property type="nucleotide sequence ID" value="NZ_CAAHFG010000003.1"/>
</dbReference>
<dbReference type="InterPro" id="IPR036782">
    <property type="entry name" value="NE0471-like_N"/>
</dbReference>
<name>A0A6C2U9P8_PONDE</name>
<proteinExistence type="predicted"/>
<dbReference type="InterPro" id="IPR018841">
    <property type="entry name" value="DUF2442"/>
</dbReference>
<reference evidence="1 2" key="1">
    <citation type="submission" date="2019-04" db="EMBL/GenBank/DDBJ databases">
        <authorList>
            <person name="Van Vliet M D."/>
        </authorList>
    </citation>
    <scope>NUCLEOTIDE SEQUENCE [LARGE SCALE GENOMIC DNA]</scope>
    <source>
        <strain evidence="1 2">F1</strain>
    </source>
</reference>
<dbReference type="Proteomes" id="UP000366872">
    <property type="component" value="Unassembled WGS sequence"/>
</dbReference>
<dbReference type="EMBL" id="CAAHFG010000003">
    <property type="protein sequence ID" value="VGO16609.1"/>
    <property type="molecule type" value="Genomic_DNA"/>
</dbReference>
<keyword evidence="2" id="KW-1185">Reference proteome</keyword>
<dbReference type="Pfam" id="PF10387">
    <property type="entry name" value="DUF2442"/>
    <property type="match status" value="1"/>
</dbReference>
<evidence type="ECO:0008006" key="3">
    <source>
        <dbReference type="Google" id="ProtNLM"/>
    </source>
</evidence>
<dbReference type="Gene3D" id="3.30.2020.10">
    <property type="entry name" value="NE0471-like N-terminal domain"/>
    <property type="match status" value="1"/>
</dbReference>
<organism evidence="1 2">
    <name type="scientific">Pontiella desulfatans</name>
    <dbReference type="NCBI Taxonomy" id="2750659"/>
    <lineage>
        <taxon>Bacteria</taxon>
        <taxon>Pseudomonadati</taxon>
        <taxon>Kiritimatiellota</taxon>
        <taxon>Kiritimatiellia</taxon>
        <taxon>Kiritimatiellales</taxon>
        <taxon>Pontiellaceae</taxon>
        <taxon>Pontiella</taxon>
    </lineage>
</organism>
<sequence>MNPRIKSVTPTDQYTLELVFTNGEEGVYDCSPLLDFGVFIELQDKGYFKQASVQYGTVVWPHEQDICPDTLYEDSKKTTCA</sequence>
<accession>A0A6C2U9P8</accession>